<evidence type="ECO:0000256" key="1">
    <source>
        <dbReference type="SAM" id="MobiDB-lite"/>
    </source>
</evidence>
<feature type="region of interest" description="Disordered" evidence="1">
    <location>
        <begin position="92"/>
        <end position="206"/>
    </location>
</feature>
<organism evidence="2 3">
    <name type="scientific">Neohortaea acidophila</name>
    <dbReference type="NCBI Taxonomy" id="245834"/>
    <lineage>
        <taxon>Eukaryota</taxon>
        <taxon>Fungi</taxon>
        <taxon>Dikarya</taxon>
        <taxon>Ascomycota</taxon>
        <taxon>Pezizomycotina</taxon>
        <taxon>Dothideomycetes</taxon>
        <taxon>Dothideomycetidae</taxon>
        <taxon>Mycosphaerellales</taxon>
        <taxon>Teratosphaeriaceae</taxon>
        <taxon>Neohortaea</taxon>
    </lineage>
</organism>
<evidence type="ECO:0000313" key="3">
    <source>
        <dbReference type="Proteomes" id="UP000799767"/>
    </source>
</evidence>
<feature type="region of interest" description="Disordered" evidence="1">
    <location>
        <begin position="33"/>
        <end position="56"/>
    </location>
</feature>
<evidence type="ECO:0000313" key="2">
    <source>
        <dbReference type="EMBL" id="KAF2482270.1"/>
    </source>
</evidence>
<accession>A0A6A6PQ83</accession>
<dbReference type="AlphaFoldDB" id="A0A6A6PQ83"/>
<gene>
    <name evidence="2" type="ORF">BDY17DRAFT_298239</name>
</gene>
<dbReference type="GeneID" id="54474714"/>
<feature type="compositionally biased region" description="Polar residues" evidence="1">
    <location>
        <begin position="33"/>
        <end position="53"/>
    </location>
</feature>
<keyword evidence="3" id="KW-1185">Reference proteome</keyword>
<protein>
    <submittedName>
        <fullName evidence="2">Uncharacterized protein</fullName>
    </submittedName>
</protein>
<feature type="compositionally biased region" description="Low complexity" evidence="1">
    <location>
        <begin position="143"/>
        <end position="154"/>
    </location>
</feature>
<dbReference type="RefSeq" id="XP_033588840.1">
    <property type="nucleotide sequence ID" value="XM_033733712.1"/>
</dbReference>
<name>A0A6A6PQ83_9PEZI</name>
<feature type="region of interest" description="Disordered" evidence="1">
    <location>
        <begin position="434"/>
        <end position="490"/>
    </location>
</feature>
<dbReference type="Proteomes" id="UP000799767">
    <property type="component" value="Unassembled WGS sequence"/>
</dbReference>
<sequence length="558" mass="61682">MVPELRKHVFALEARRLDHPFEPDYFTLDQVQQPPAETHNSPEKTPSTATPQVNVMPPTPVKLATMSLSTTSTPMMKEVIFEEIQVASKKRRRLSDISDAADVQSLTATPPSPKEPRRKPALPKQTSELRRSTRARAKVVNYAESASSEASTEDAYPERSKADSFSPPKSDLTASPAKIDTPPRRRSTTRQRRDNAPARPSLLRSSSSLGRLIEDWKSRTPLAPATPPQGVRSGVLHFPNGQTVGKHYSPSYEFRPPLNGITPSQTNVNPFRKSESMHNARVSAGSRGTSLDSPYHHTNPYDLSQSNGLQTLPSFSSIDPYESNQSQHSRGPNLYNAYASKSMSSASRGNYIQQPIIASQRDTNPKQDWLINTPAFQNTASPPHPAARDHLQRSFAPPRHEPFDSTTTSFSMRPQAMQAYQQHLNYSRIRHDFDTPLDPDLTPPEINSTFDPHKRRAPASSPLPAAKRVRPSLSSGDFEAADEARHARQWDSDSAVILPSPPKVPKQVDVAGWSHGQHYGEGEGYQASPPRVPAAGFAPTAVMDAPSLGRTTSFEFEF</sequence>
<reference evidence="2" key="1">
    <citation type="journal article" date="2020" name="Stud. Mycol.">
        <title>101 Dothideomycetes genomes: a test case for predicting lifestyles and emergence of pathogens.</title>
        <authorList>
            <person name="Haridas S."/>
            <person name="Albert R."/>
            <person name="Binder M."/>
            <person name="Bloem J."/>
            <person name="Labutti K."/>
            <person name="Salamov A."/>
            <person name="Andreopoulos B."/>
            <person name="Baker S."/>
            <person name="Barry K."/>
            <person name="Bills G."/>
            <person name="Bluhm B."/>
            <person name="Cannon C."/>
            <person name="Castanera R."/>
            <person name="Culley D."/>
            <person name="Daum C."/>
            <person name="Ezra D."/>
            <person name="Gonzalez J."/>
            <person name="Henrissat B."/>
            <person name="Kuo A."/>
            <person name="Liang C."/>
            <person name="Lipzen A."/>
            <person name="Lutzoni F."/>
            <person name="Magnuson J."/>
            <person name="Mondo S."/>
            <person name="Nolan M."/>
            <person name="Ohm R."/>
            <person name="Pangilinan J."/>
            <person name="Park H.-J."/>
            <person name="Ramirez L."/>
            <person name="Alfaro M."/>
            <person name="Sun H."/>
            <person name="Tritt A."/>
            <person name="Yoshinaga Y."/>
            <person name="Zwiers L.-H."/>
            <person name="Turgeon B."/>
            <person name="Goodwin S."/>
            <person name="Spatafora J."/>
            <person name="Crous P."/>
            <person name="Grigoriev I."/>
        </authorList>
    </citation>
    <scope>NUCLEOTIDE SEQUENCE</scope>
    <source>
        <strain evidence="2">CBS 113389</strain>
    </source>
</reference>
<proteinExistence type="predicted"/>
<dbReference type="EMBL" id="MU001636">
    <property type="protein sequence ID" value="KAF2482270.1"/>
    <property type="molecule type" value="Genomic_DNA"/>
</dbReference>
<feature type="region of interest" description="Disordered" evidence="1">
    <location>
        <begin position="265"/>
        <end position="332"/>
    </location>
</feature>
<feature type="compositionally biased region" description="Polar residues" evidence="1">
    <location>
        <begin position="301"/>
        <end position="330"/>
    </location>
</feature>